<keyword evidence="2" id="KW-1185">Reference proteome</keyword>
<proteinExistence type="predicted"/>
<dbReference type="EMBL" id="BMAT01001486">
    <property type="protein sequence ID" value="GFR86641.1"/>
    <property type="molecule type" value="Genomic_DNA"/>
</dbReference>
<name>A0AAV4GNM6_9GAST</name>
<dbReference type="AlphaFoldDB" id="A0AAV4GNM6"/>
<sequence length="112" mass="12386">MIPITGVIDKRMMSPLKTNAAPVSDRSEAFGQTSASPVSVSPRHLVKLPQPQYRIGPRHLVKLGQPQYRIGPRHLVKLPHEVQERAITYGVLLASVVGHKYLSGARLTVERC</sequence>
<evidence type="ECO:0000313" key="1">
    <source>
        <dbReference type="EMBL" id="GFR86641.1"/>
    </source>
</evidence>
<protein>
    <submittedName>
        <fullName evidence="1">Uncharacterized protein</fullName>
    </submittedName>
</protein>
<organism evidence="1 2">
    <name type="scientific">Elysia marginata</name>
    <dbReference type="NCBI Taxonomy" id="1093978"/>
    <lineage>
        <taxon>Eukaryota</taxon>
        <taxon>Metazoa</taxon>
        <taxon>Spiralia</taxon>
        <taxon>Lophotrochozoa</taxon>
        <taxon>Mollusca</taxon>
        <taxon>Gastropoda</taxon>
        <taxon>Heterobranchia</taxon>
        <taxon>Euthyneura</taxon>
        <taxon>Panpulmonata</taxon>
        <taxon>Sacoglossa</taxon>
        <taxon>Placobranchoidea</taxon>
        <taxon>Plakobranchidae</taxon>
        <taxon>Elysia</taxon>
    </lineage>
</organism>
<accession>A0AAV4GNM6</accession>
<gene>
    <name evidence="1" type="ORF">ElyMa_000725300</name>
</gene>
<comment type="caution">
    <text evidence="1">The sequence shown here is derived from an EMBL/GenBank/DDBJ whole genome shotgun (WGS) entry which is preliminary data.</text>
</comment>
<reference evidence="1 2" key="1">
    <citation type="journal article" date="2021" name="Elife">
        <title>Chloroplast acquisition without the gene transfer in kleptoplastic sea slugs, Plakobranchus ocellatus.</title>
        <authorList>
            <person name="Maeda T."/>
            <person name="Takahashi S."/>
            <person name="Yoshida T."/>
            <person name="Shimamura S."/>
            <person name="Takaki Y."/>
            <person name="Nagai Y."/>
            <person name="Toyoda A."/>
            <person name="Suzuki Y."/>
            <person name="Arimoto A."/>
            <person name="Ishii H."/>
            <person name="Satoh N."/>
            <person name="Nishiyama T."/>
            <person name="Hasebe M."/>
            <person name="Maruyama T."/>
            <person name="Minagawa J."/>
            <person name="Obokata J."/>
            <person name="Shigenobu S."/>
        </authorList>
    </citation>
    <scope>NUCLEOTIDE SEQUENCE [LARGE SCALE GENOMIC DNA]</scope>
</reference>
<dbReference type="Proteomes" id="UP000762676">
    <property type="component" value="Unassembled WGS sequence"/>
</dbReference>
<evidence type="ECO:0000313" key="2">
    <source>
        <dbReference type="Proteomes" id="UP000762676"/>
    </source>
</evidence>